<dbReference type="EMBL" id="LAQI01000059">
    <property type="protein sequence ID" value="KKY24404.1"/>
    <property type="molecule type" value="Genomic_DNA"/>
</dbReference>
<reference evidence="1 2" key="1">
    <citation type="submission" date="2015-03" db="EMBL/GenBank/DDBJ databases">
        <authorList>
            <person name="Morales-Cruz A."/>
            <person name="Amrine K.C."/>
            <person name="Cantu D."/>
        </authorList>
    </citation>
    <scope>NUCLEOTIDE SEQUENCE [LARGE SCALE GENOMIC DNA]</scope>
    <source>
        <strain evidence="1">DS831</strain>
    </source>
</reference>
<evidence type="ECO:0000313" key="1">
    <source>
        <dbReference type="EMBL" id="KKY24404.1"/>
    </source>
</evidence>
<organism evidence="1 2">
    <name type="scientific">Diplodia seriata</name>
    <dbReference type="NCBI Taxonomy" id="420778"/>
    <lineage>
        <taxon>Eukaryota</taxon>
        <taxon>Fungi</taxon>
        <taxon>Dikarya</taxon>
        <taxon>Ascomycota</taxon>
        <taxon>Pezizomycotina</taxon>
        <taxon>Dothideomycetes</taxon>
        <taxon>Dothideomycetes incertae sedis</taxon>
        <taxon>Botryosphaeriales</taxon>
        <taxon>Botryosphaeriaceae</taxon>
        <taxon>Diplodia</taxon>
    </lineage>
</organism>
<sequence>MDEMVAFIDGFCAANSHLYVETIHSRNRIEQLLITSKATELDVFYAMEVMTQWIEHWGTLPIRNGGAVILFVVSLKLVKDLKYFGYCDMADWAFCTGFALSELLFKQNQLARLFVSYTIGRFDGWRRWRRAWMHCLEFWSADDDDAAAAAE</sequence>
<comment type="caution">
    <text evidence="1">The sequence shown here is derived from an EMBL/GenBank/DDBJ whole genome shotgun (WGS) entry which is preliminary data.</text>
</comment>
<evidence type="ECO:0000313" key="2">
    <source>
        <dbReference type="Proteomes" id="UP000034182"/>
    </source>
</evidence>
<accession>A0A0G2EQ54</accession>
<reference evidence="1 2" key="2">
    <citation type="submission" date="2015-05" db="EMBL/GenBank/DDBJ databases">
        <title>Distinctive expansion of gene families associated with plant cell wall degradation and secondary metabolism in the genomes of grapevine trunk pathogens.</title>
        <authorList>
            <person name="Lawrence D.P."/>
            <person name="Travadon R."/>
            <person name="Rolshausen P.E."/>
            <person name="Baumgartner K."/>
        </authorList>
    </citation>
    <scope>NUCLEOTIDE SEQUENCE [LARGE SCALE GENOMIC DNA]</scope>
    <source>
        <strain evidence="1">DS831</strain>
    </source>
</reference>
<protein>
    <submittedName>
        <fullName evidence="1">Uncharacterized protein</fullName>
    </submittedName>
</protein>
<dbReference type="Proteomes" id="UP000034182">
    <property type="component" value="Unassembled WGS sequence"/>
</dbReference>
<name>A0A0G2EQ54_9PEZI</name>
<gene>
    <name evidence="1" type="ORF">UCDDS831_g02447</name>
</gene>
<proteinExistence type="predicted"/>
<dbReference type="AlphaFoldDB" id="A0A0G2EQ54"/>